<name>A0AAW2SFL8_9LAMI</name>
<reference evidence="3" key="1">
    <citation type="submission" date="2020-06" db="EMBL/GenBank/DDBJ databases">
        <authorList>
            <person name="Li T."/>
            <person name="Hu X."/>
            <person name="Zhang T."/>
            <person name="Song X."/>
            <person name="Zhang H."/>
            <person name="Dai N."/>
            <person name="Sheng W."/>
            <person name="Hou X."/>
            <person name="Wei L."/>
        </authorList>
    </citation>
    <scope>NUCLEOTIDE SEQUENCE</scope>
    <source>
        <strain evidence="3">KEN8</strain>
        <tissue evidence="3">Leaf</tissue>
    </source>
</reference>
<keyword evidence="2" id="KW-0732">Signal</keyword>
<evidence type="ECO:0000256" key="2">
    <source>
        <dbReference type="SAM" id="SignalP"/>
    </source>
</evidence>
<dbReference type="PANTHER" id="PTHR10775:SF182">
    <property type="entry name" value="TRANSPOSON, EN_SPM-LIKE, TRANSPOSASE-ASSOCIATED DOMAIN PROTEIN-RELATED"/>
    <property type="match status" value="1"/>
</dbReference>
<dbReference type="Pfam" id="PF02992">
    <property type="entry name" value="Transposase_21"/>
    <property type="match status" value="1"/>
</dbReference>
<feature type="signal peptide" evidence="2">
    <location>
        <begin position="1"/>
        <end position="17"/>
    </location>
</feature>
<evidence type="ECO:0000256" key="1">
    <source>
        <dbReference type="SAM" id="MobiDB-lite"/>
    </source>
</evidence>
<gene>
    <name evidence="3" type="ORF">Scaly_0476400</name>
</gene>
<comment type="caution">
    <text evidence="3">The sequence shown here is derived from an EMBL/GenBank/DDBJ whole genome shotgun (WGS) entry which is preliminary data.</text>
</comment>
<sequence length="166" mass="18827">MMRALLMWNVNDLLAYAIESGCSTAGVMGCPICMDDTRAFHLQHGRKDLPYWSTLLIRHNLDVMHIEKNVFDNISNTVMDIKGKTKDVMKARKDLKIICNRPKLELDERRPNVMRKAIMTTGAPPPIGRGRRGQGYGRGPPSPPGLSQRILHQLSLNRRLCPSPRR</sequence>
<accession>A0AAW2SFL8</accession>
<dbReference type="InterPro" id="IPR004242">
    <property type="entry name" value="Transposase_21"/>
</dbReference>
<reference evidence="3" key="2">
    <citation type="journal article" date="2024" name="Plant">
        <title>Genomic evolution and insights into agronomic trait innovations of Sesamum species.</title>
        <authorList>
            <person name="Miao H."/>
            <person name="Wang L."/>
            <person name="Qu L."/>
            <person name="Liu H."/>
            <person name="Sun Y."/>
            <person name="Le M."/>
            <person name="Wang Q."/>
            <person name="Wei S."/>
            <person name="Zheng Y."/>
            <person name="Lin W."/>
            <person name="Duan Y."/>
            <person name="Cao H."/>
            <person name="Xiong S."/>
            <person name="Wang X."/>
            <person name="Wei L."/>
            <person name="Li C."/>
            <person name="Ma Q."/>
            <person name="Ju M."/>
            <person name="Zhao R."/>
            <person name="Li G."/>
            <person name="Mu C."/>
            <person name="Tian Q."/>
            <person name="Mei H."/>
            <person name="Zhang T."/>
            <person name="Gao T."/>
            <person name="Zhang H."/>
        </authorList>
    </citation>
    <scope>NUCLEOTIDE SEQUENCE</scope>
    <source>
        <strain evidence="3">KEN8</strain>
    </source>
</reference>
<dbReference type="EMBL" id="JACGWM010000002">
    <property type="protein sequence ID" value="KAL0391193.1"/>
    <property type="molecule type" value="Genomic_DNA"/>
</dbReference>
<dbReference type="PANTHER" id="PTHR10775">
    <property type="entry name" value="OS08G0208400 PROTEIN"/>
    <property type="match status" value="1"/>
</dbReference>
<dbReference type="PROSITE" id="PS51257">
    <property type="entry name" value="PROKAR_LIPOPROTEIN"/>
    <property type="match status" value="1"/>
</dbReference>
<organism evidence="3">
    <name type="scientific">Sesamum calycinum</name>
    <dbReference type="NCBI Taxonomy" id="2727403"/>
    <lineage>
        <taxon>Eukaryota</taxon>
        <taxon>Viridiplantae</taxon>
        <taxon>Streptophyta</taxon>
        <taxon>Embryophyta</taxon>
        <taxon>Tracheophyta</taxon>
        <taxon>Spermatophyta</taxon>
        <taxon>Magnoliopsida</taxon>
        <taxon>eudicotyledons</taxon>
        <taxon>Gunneridae</taxon>
        <taxon>Pentapetalae</taxon>
        <taxon>asterids</taxon>
        <taxon>lamiids</taxon>
        <taxon>Lamiales</taxon>
        <taxon>Pedaliaceae</taxon>
        <taxon>Sesamum</taxon>
    </lineage>
</organism>
<feature type="chain" id="PRO_5043643622" evidence="2">
    <location>
        <begin position="18"/>
        <end position="166"/>
    </location>
</feature>
<dbReference type="AlphaFoldDB" id="A0AAW2SFL8"/>
<evidence type="ECO:0000313" key="3">
    <source>
        <dbReference type="EMBL" id="KAL0391193.1"/>
    </source>
</evidence>
<feature type="region of interest" description="Disordered" evidence="1">
    <location>
        <begin position="119"/>
        <end position="148"/>
    </location>
</feature>
<proteinExistence type="predicted"/>
<protein>
    <submittedName>
        <fullName evidence="3">Uncharacterized protein</fullName>
    </submittedName>
</protein>